<keyword evidence="1" id="KW-0812">Transmembrane</keyword>
<name>A0A843TPT1_COLES</name>
<accession>A0A843TPT1</accession>
<dbReference type="EMBL" id="NMUH01000098">
    <property type="protein sequence ID" value="MQL71443.1"/>
    <property type="molecule type" value="Genomic_DNA"/>
</dbReference>
<dbReference type="Proteomes" id="UP000652761">
    <property type="component" value="Unassembled WGS sequence"/>
</dbReference>
<reference evidence="2" key="1">
    <citation type="submission" date="2017-07" db="EMBL/GenBank/DDBJ databases">
        <title>Taro Niue Genome Assembly and Annotation.</title>
        <authorList>
            <person name="Atibalentja N."/>
            <person name="Keating K."/>
            <person name="Fields C.J."/>
        </authorList>
    </citation>
    <scope>NUCLEOTIDE SEQUENCE</scope>
    <source>
        <strain evidence="2">Niue_2</strain>
        <tissue evidence="2">Leaf</tissue>
    </source>
</reference>
<evidence type="ECO:0000256" key="1">
    <source>
        <dbReference type="SAM" id="Phobius"/>
    </source>
</evidence>
<protein>
    <submittedName>
        <fullName evidence="2">Uncharacterized protein</fullName>
    </submittedName>
</protein>
<sequence>MMYVNASLKVTMSPRRFNSHLPPPPSFFFLYFFVRIVGAFLFLSEEEKRLMYIITENDIYCNET</sequence>
<keyword evidence="1" id="KW-1133">Transmembrane helix</keyword>
<dbReference type="AlphaFoldDB" id="A0A843TPT1"/>
<keyword evidence="3" id="KW-1185">Reference proteome</keyword>
<organism evidence="2 3">
    <name type="scientific">Colocasia esculenta</name>
    <name type="common">Wild taro</name>
    <name type="synonym">Arum esculentum</name>
    <dbReference type="NCBI Taxonomy" id="4460"/>
    <lineage>
        <taxon>Eukaryota</taxon>
        <taxon>Viridiplantae</taxon>
        <taxon>Streptophyta</taxon>
        <taxon>Embryophyta</taxon>
        <taxon>Tracheophyta</taxon>
        <taxon>Spermatophyta</taxon>
        <taxon>Magnoliopsida</taxon>
        <taxon>Liliopsida</taxon>
        <taxon>Araceae</taxon>
        <taxon>Aroideae</taxon>
        <taxon>Colocasieae</taxon>
        <taxon>Colocasia</taxon>
    </lineage>
</organism>
<proteinExistence type="predicted"/>
<feature type="transmembrane region" description="Helical" evidence="1">
    <location>
        <begin position="26"/>
        <end position="43"/>
    </location>
</feature>
<gene>
    <name evidence="2" type="ORF">Taro_003762</name>
</gene>
<evidence type="ECO:0000313" key="2">
    <source>
        <dbReference type="EMBL" id="MQL71443.1"/>
    </source>
</evidence>
<keyword evidence="1" id="KW-0472">Membrane</keyword>
<comment type="caution">
    <text evidence="2">The sequence shown here is derived from an EMBL/GenBank/DDBJ whole genome shotgun (WGS) entry which is preliminary data.</text>
</comment>
<evidence type="ECO:0000313" key="3">
    <source>
        <dbReference type="Proteomes" id="UP000652761"/>
    </source>
</evidence>